<comment type="cofactor">
    <cofactor evidence="1">
        <name>Fe cation</name>
        <dbReference type="ChEBI" id="CHEBI:24875"/>
    </cofactor>
</comment>
<dbReference type="InterPro" id="IPR036922">
    <property type="entry name" value="Rieske_2Fe-2S_sf"/>
</dbReference>
<dbReference type="SUPFAM" id="SSF55961">
    <property type="entry name" value="Bet v1-like"/>
    <property type="match status" value="1"/>
</dbReference>
<organism evidence="8 9">
    <name type="scientific">Sphingomonas cavernae</name>
    <dbReference type="NCBI Taxonomy" id="2320861"/>
    <lineage>
        <taxon>Bacteria</taxon>
        <taxon>Pseudomonadati</taxon>
        <taxon>Pseudomonadota</taxon>
        <taxon>Alphaproteobacteria</taxon>
        <taxon>Sphingomonadales</taxon>
        <taxon>Sphingomonadaceae</taxon>
        <taxon>Sphingomonas</taxon>
    </lineage>
</organism>
<dbReference type="OrthoDB" id="7458380at2"/>
<dbReference type="PANTHER" id="PTHR43756">
    <property type="entry name" value="CHOLINE MONOOXYGENASE, CHLOROPLASTIC"/>
    <property type="match status" value="1"/>
</dbReference>
<dbReference type="GO" id="GO:0051537">
    <property type="term" value="F:2 iron, 2 sulfur cluster binding"/>
    <property type="evidence" value="ECO:0007669"/>
    <property type="project" value="UniProtKB-KW"/>
</dbReference>
<dbReference type="GO" id="GO:0005506">
    <property type="term" value="F:iron ion binding"/>
    <property type="evidence" value="ECO:0007669"/>
    <property type="project" value="InterPro"/>
</dbReference>
<dbReference type="CDD" id="cd03469">
    <property type="entry name" value="Rieske_RO_Alpha_N"/>
    <property type="match status" value="1"/>
</dbReference>
<dbReference type="RefSeq" id="WP_119763022.1">
    <property type="nucleotide sequence ID" value="NZ_QYUM01000003.1"/>
</dbReference>
<evidence type="ECO:0000313" key="9">
    <source>
        <dbReference type="Proteomes" id="UP000286100"/>
    </source>
</evidence>
<proteinExistence type="predicted"/>
<dbReference type="InterPro" id="IPR017941">
    <property type="entry name" value="Rieske_2Fe-2S"/>
</dbReference>
<accession>A0A418WME6</accession>
<reference evidence="8 9" key="1">
    <citation type="submission" date="2018-09" db="EMBL/GenBank/DDBJ databases">
        <authorList>
            <person name="Zhu H."/>
        </authorList>
    </citation>
    <scope>NUCLEOTIDE SEQUENCE [LARGE SCALE GENOMIC DNA]</scope>
    <source>
        <strain evidence="8 9">K2R01-6</strain>
    </source>
</reference>
<evidence type="ECO:0000256" key="6">
    <source>
        <dbReference type="ARBA" id="ARBA00023014"/>
    </source>
</evidence>
<dbReference type="InterPro" id="IPR001663">
    <property type="entry name" value="Rng_hydr_dOase-A"/>
</dbReference>
<dbReference type="InterPro" id="IPR015879">
    <property type="entry name" value="Ring_hydroxy_dOase_asu_C_dom"/>
</dbReference>
<dbReference type="SUPFAM" id="SSF50022">
    <property type="entry name" value="ISP domain"/>
    <property type="match status" value="1"/>
</dbReference>
<evidence type="ECO:0000256" key="2">
    <source>
        <dbReference type="ARBA" id="ARBA00022714"/>
    </source>
</evidence>
<dbReference type="EMBL" id="QYUM01000003">
    <property type="protein sequence ID" value="RJF91172.1"/>
    <property type="molecule type" value="Genomic_DNA"/>
</dbReference>
<evidence type="ECO:0000256" key="1">
    <source>
        <dbReference type="ARBA" id="ARBA00001962"/>
    </source>
</evidence>
<sequence length="400" mass="44825">MNAPPRGFEQVSNKDVAFLGTDPIPAAPYYDADWFELERKAVFLRSWIQVGHVCELPESGSFIRREMEFANASVLIVRGKDGGIRAFHNVCTHRGTQLVDDVQGKRATFSCPYHRWTFGTDGALISAPDFEAFHVSKADCALPSIALEVCAGLIFINFDPDPAPLRDWLQGLAERLETLPVAQATTFSEYVYDIEANWKLTYDNFQENYHLRFIHPRTGQATLSQDNPFGYPLRYGFNGPHRTQSIWTNPEPRVQPTQGMAFGKGYEAGMRRGIVGGPNDREYFALFPNFFLLGTPIQHFSHTVYPISATRSRGVIRIYWVGEDGNASERFAREFAMATARDIHAEDRAVIAAGQRGLSSGALKHIHFQTQEALCRHLFNGVRDAVESWKVEQATAGCAA</sequence>
<evidence type="ECO:0000256" key="4">
    <source>
        <dbReference type="ARBA" id="ARBA00023002"/>
    </source>
</evidence>
<dbReference type="PANTHER" id="PTHR43756:SF5">
    <property type="entry name" value="CHOLINE MONOOXYGENASE, CHLOROPLASTIC"/>
    <property type="match status" value="1"/>
</dbReference>
<dbReference type="CDD" id="cd00680">
    <property type="entry name" value="RHO_alpha_C"/>
    <property type="match status" value="1"/>
</dbReference>
<keyword evidence="9" id="KW-1185">Reference proteome</keyword>
<keyword evidence="2" id="KW-0001">2Fe-2S</keyword>
<dbReference type="PRINTS" id="PR00090">
    <property type="entry name" value="RNGDIOXGNASE"/>
</dbReference>
<keyword evidence="4" id="KW-0560">Oxidoreductase</keyword>
<keyword evidence="8" id="KW-0223">Dioxygenase</keyword>
<evidence type="ECO:0000259" key="7">
    <source>
        <dbReference type="PROSITE" id="PS51296"/>
    </source>
</evidence>
<dbReference type="PROSITE" id="PS51296">
    <property type="entry name" value="RIESKE"/>
    <property type="match status" value="1"/>
</dbReference>
<dbReference type="Gene3D" id="3.90.380.10">
    <property type="entry name" value="Naphthalene 1,2-dioxygenase Alpha Subunit, Chain A, domain 1"/>
    <property type="match status" value="1"/>
</dbReference>
<dbReference type="Proteomes" id="UP000286100">
    <property type="component" value="Unassembled WGS sequence"/>
</dbReference>
<dbReference type="Pfam" id="PF00848">
    <property type="entry name" value="Ring_hydroxyl_A"/>
    <property type="match status" value="1"/>
</dbReference>
<comment type="caution">
    <text evidence="8">The sequence shown here is derived from an EMBL/GenBank/DDBJ whole genome shotgun (WGS) entry which is preliminary data.</text>
</comment>
<evidence type="ECO:0000313" key="8">
    <source>
        <dbReference type="EMBL" id="RJF91172.1"/>
    </source>
</evidence>
<keyword evidence="6" id="KW-0411">Iron-sulfur</keyword>
<dbReference type="GO" id="GO:0051213">
    <property type="term" value="F:dioxygenase activity"/>
    <property type="evidence" value="ECO:0007669"/>
    <property type="project" value="UniProtKB-KW"/>
</dbReference>
<evidence type="ECO:0000256" key="3">
    <source>
        <dbReference type="ARBA" id="ARBA00022723"/>
    </source>
</evidence>
<evidence type="ECO:0000256" key="5">
    <source>
        <dbReference type="ARBA" id="ARBA00023004"/>
    </source>
</evidence>
<dbReference type="Gene3D" id="2.102.10.10">
    <property type="entry name" value="Rieske [2Fe-2S] iron-sulphur domain"/>
    <property type="match status" value="1"/>
</dbReference>
<protein>
    <submittedName>
        <fullName evidence="8">Aromatic ring-hydroxylating dioxygenase subunit alpha</fullName>
    </submittedName>
</protein>
<feature type="domain" description="Rieske" evidence="7">
    <location>
        <begin position="48"/>
        <end position="156"/>
    </location>
</feature>
<name>A0A418WME6_9SPHN</name>
<dbReference type="Pfam" id="PF00355">
    <property type="entry name" value="Rieske"/>
    <property type="match status" value="1"/>
</dbReference>
<gene>
    <name evidence="8" type="ORF">D3876_13695</name>
</gene>
<dbReference type="AlphaFoldDB" id="A0A418WME6"/>
<keyword evidence="3" id="KW-0479">Metal-binding</keyword>
<keyword evidence="5" id="KW-0408">Iron</keyword>